<dbReference type="AlphaFoldDB" id="A0ABD3M3E9"/>
<reference evidence="2 3" key="1">
    <citation type="submission" date="2024-10" db="EMBL/GenBank/DDBJ databases">
        <title>Updated reference genomes for cyclostephanoid diatoms.</title>
        <authorList>
            <person name="Roberts W.R."/>
            <person name="Alverson A.J."/>
        </authorList>
    </citation>
    <scope>NUCLEOTIDE SEQUENCE [LARGE SCALE GENOMIC DNA]</scope>
    <source>
        <strain evidence="2 3">AJA232-27</strain>
    </source>
</reference>
<feature type="region of interest" description="Disordered" evidence="1">
    <location>
        <begin position="26"/>
        <end position="156"/>
    </location>
</feature>
<gene>
    <name evidence="2" type="ORF">ACHAWU_008278</name>
</gene>
<protein>
    <recommendedName>
        <fullName evidence="4">J domain-containing protein</fullName>
    </recommendedName>
</protein>
<accession>A0ABD3M3E9</accession>
<name>A0ABD3M3E9_9STRA</name>
<feature type="compositionally biased region" description="Basic and acidic residues" evidence="1">
    <location>
        <begin position="47"/>
        <end position="60"/>
    </location>
</feature>
<feature type="compositionally biased region" description="Basic and acidic residues" evidence="1">
    <location>
        <begin position="81"/>
        <end position="90"/>
    </location>
</feature>
<sequence length="677" mass="77530">MTVANSVLKFIFGPCLDNSAVVVGEPRHGQPRSVHRQPQRHYQSRQKQKDDNVRGRESNRLRYLSPNSKRLIFSPKSKPKRRDDPPKILERSNLQAQSRAPEINQGHVDANGTESRRYRNDSGTRSRYAKNSDHETKSHSRHNNYNGGHSDHNIVNLNDNSRRRYRRDDAHHMSASLIETYRGCSFEDQTEYLDEQRAIRRNFKENSMHQKNRNRNQGMVPVGRSQPQHSVQRNGQHRRDPPDEFRTSGKCKFEIGLEKMNEIQSSCNAIDDDNVTTISKASKNPYYVLGISKQASSRELYSTYEMRLKEAEQSGASDKAFQDVGNAYRRIQAEIKRQQQAREERRIVVRREEKLNQHSSSDEDSDAKTRRESIDARLKDHRELVQRLFADDNNRQGDNRQISSNGSVSSRGLVSTLQNSIHSQERALAAMNLVPVEAGALNINEQNQTIQNSCFYLSLAASYLSGVGAFVEDPTDSFSAKSKIAILENEPKQLTMKLALQLKRAIEAAVLLVHPDWAKSGLVGEEVQAFSDFLVYALDSDSMLSHWTIAVFDDESGFVDIYRGRHYGKIYPPTERTARHRERRDGQARYDSRSKWKYKDCDQNTKRTNTLTLRYTTGHYQPLLPELTRIRKNSERGGTSRCKGLTDRPALEDILATLVEWKVLHVVTDGRADCNSG</sequence>
<evidence type="ECO:0000313" key="2">
    <source>
        <dbReference type="EMBL" id="KAL3758524.1"/>
    </source>
</evidence>
<feature type="compositionally biased region" description="Basic and acidic residues" evidence="1">
    <location>
        <begin position="388"/>
        <end position="398"/>
    </location>
</feature>
<comment type="caution">
    <text evidence="2">The sequence shown here is derived from an EMBL/GenBank/DDBJ whole genome shotgun (WGS) entry which is preliminary data.</text>
</comment>
<feature type="region of interest" description="Disordered" evidence="1">
    <location>
        <begin position="388"/>
        <end position="410"/>
    </location>
</feature>
<feature type="compositionally biased region" description="Basic and acidic residues" evidence="1">
    <location>
        <begin position="114"/>
        <end position="138"/>
    </location>
</feature>
<evidence type="ECO:0000256" key="1">
    <source>
        <dbReference type="SAM" id="MobiDB-lite"/>
    </source>
</evidence>
<organism evidence="2 3">
    <name type="scientific">Discostella pseudostelligera</name>
    <dbReference type="NCBI Taxonomy" id="259834"/>
    <lineage>
        <taxon>Eukaryota</taxon>
        <taxon>Sar</taxon>
        <taxon>Stramenopiles</taxon>
        <taxon>Ochrophyta</taxon>
        <taxon>Bacillariophyta</taxon>
        <taxon>Coscinodiscophyceae</taxon>
        <taxon>Thalassiosirophycidae</taxon>
        <taxon>Stephanodiscales</taxon>
        <taxon>Stephanodiscaceae</taxon>
        <taxon>Discostella</taxon>
    </lineage>
</organism>
<evidence type="ECO:0008006" key="4">
    <source>
        <dbReference type="Google" id="ProtNLM"/>
    </source>
</evidence>
<evidence type="ECO:0000313" key="3">
    <source>
        <dbReference type="Proteomes" id="UP001530293"/>
    </source>
</evidence>
<proteinExistence type="predicted"/>
<feature type="compositionally biased region" description="Polar residues" evidence="1">
    <location>
        <begin position="399"/>
        <end position="410"/>
    </location>
</feature>
<feature type="compositionally biased region" description="Polar residues" evidence="1">
    <location>
        <begin position="225"/>
        <end position="234"/>
    </location>
</feature>
<keyword evidence="3" id="KW-1185">Reference proteome</keyword>
<feature type="region of interest" description="Disordered" evidence="1">
    <location>
        <begin position="337"/>
        <end position="371"/>
    </location>
</feature>
<feature type="compositionally biased region" description="Basic residues" evidence="1">
    <location>
        <begin position="29"/>
        <end position="46"/>
    </location>
</feature>
<feature type="region of interest" description="Disordered" evidence="1">
    <location>
        <begin position="203"/>
        <end position="248"/>
    </location>
</feature>
<dbReference type="EMBL" id="JALLBG020000228">
    <property type="protein sequence ID" value="KAL3758524.1"/>
    <property type="molecule type" value="Genomic_DNA"/>
</dbReference>
<feature type="compositionally biased region" description="Basic and acidic residues" evidence="1">
    <location>
        <begin position="337"/>
        <end position="356"/>
    </location>
</feature>
<dbReference type="Proteomes" id="UP001530293">
    <property type="component" value="Unassembled WGS sequence"/>
</dbReference>
<feature type="compositionally biased region" description="Basic and acidic residues" evidence="1">
    <location>
        <begin position="237"/>
        <end position="248"/>
    </location>
</feature>